<evidence type="ECO:0000313" key="2">
    <source>
        <dbReference type="EMBL" id="OIW34216.1"/>
    </source>
</evidence>
<evidence type="ECO:0008006" key="4">
    <source>
        <dbReference type="Google" id="ProtNLM"/>
    </source>
</evidence>
<dbReference type="AlphaFoldDB" id="A0A1J7JVY6"/>
<dbReference type="Gene3D" id="3.40.390.10">
    <property type="entry name" value="Collagenase (Catalytic Domain)"/>
    <property type="match status" value="1"/>
</dbReference>
<name>A0A1J7JVY6_9PEZI</name>
<keyword evidence="3" id="KW-1185">Reference proteome</keyword>
<dbReference type="OrthoDB" id="4259138at2759"/>
<keyword evidence="1" id="KW-0732">Signal</keyword>
<feature type="chain" id="PRO_5013199079" description="Lysine-specific metallo-endopeptidase domain-containing protein" evidence="1">
    <location>
        <begin position="21"/>
        <end position="336"/>
    </location>
</feature>
<feature type="signal peptide" evidence="1">
    <location>
        <begin position="1"/>
        <end position="20"/>
    </location>
</feature>
<organism evidence="2 3">
    <name type="scientific">Coniochaeta ligniaria NRRL 30616</name>
    <dbReference type="NCBI Taxonomy" id="1408157"/>
    <lineage>
        <taxon>Eukaryota</taxon>
        <taxon>Fungi</taxon>
        <taxon>Dikarya</taxon>
        <taxon>Ascomycota</taxon>
        <taxon>Pezizomycotina</taxon>
        <taxon>Sordariomycetes</taxon>
        <taxon>Sordariomycetidae</taxon>
        <taxon>Coniochaetales</taxon>
        <taxon>Coniochaetaceae</taxon>
        <taxon>Coniochaeta</taxon>
    </lineage>
</organism>
<reference evidence="2 3" key="1">
    <citation type="submission" date="2016-10" db="EMBL/GenBank/DDBJ databases">
        <title>Draft genome sequence of Coniochaeta ligniaria NRRL30616, a lignocellulolytic fungus for bioabatement of inhibitors in plant biomass hydrolysates.</title>
        <authorList>
            <consortium name="DOE Joint Genome Institute"/>
            <person name="Jimenez D.J."/>
            <person name="Hector R.E."/>
            <person name="Riley R."/>
            <person name="Sun H."/>
            <person name="Grigoriev I.V."/>
            <person name="Van Elsas J.D."/>
            <person name="Nichols N.N."/>
        </authorList>
    </citation>
    <scope>NUCLEOTIDE SEQUENCE [LARGE SCALE GENOMIC DNA]</scope>
    <source>
        <strain evidence="2 3">NRRL 30616</strain>
    </source>
</reference>
<accession>A0A1J7JVY6</accession>
<sequence>MLVNYFLALATSLWTVAVWAQEAVSIDDIFVVHMSPLEKGGCTEAEKTKLGTWFDESFDMLDESFAALQDYDTNERVQKAATTFFGFQPEMATAEDITEAIKENIGQVSDFMNNDRASPKPHIFCNTDFLERKAPTDPVQDIQGEFVPDPKNPDKLLTIKAQLKSKISKTKSAYWIELIKVYWISEPKWATGFCDDKTQLAVTGDFNIDIMDPKNSKTSQIIIICPQAFTTSEYKDELYKSGIAVGDHIEAWQPKSLTFLHELFHVVHGANMLSGTKEIYGAIACADRALKAKSASAVRKNPETFAFFSMAMYYLQNKIIDFSSLTATSLPESSSD</sequence>
<protein>
    <recommendedName>
        <fullName evidence="4">Lysine-specific metallo-endopeptidase domain-containing protein</fullName>
    </recommendedName>
</protein>
<proteinExistence type="predicted"/>
<dbReference type="GO" id="GO:0008237">
    <property type="term" value="F:metallopeptidase activity"/>
    <property type="evidence" value="ECO:0007669"/>
    <property type="project" value="InterPro"/>
</dbReference>
<evidence type="ECO:0000313" key="3">
    <source>
        <dbReference type="Proteomes" id="UP000182658"/>
    </source>
</evidence>
<dbReference type="EMBL" id="KV875094">
    <property type="protein sequence ID" value="OIW34216.1"/>
    <property type="molecule type" value="Genomic_DNA"/>
</dbReference>
<gene>
    <name evidence="2" type="ORF">CONLIGDRAFT_214663</name>
</gene>
<dbReference type="InParanoid" id="A0A1J7JVY6"/>
<dbReference type="Proteomes" id="UP000182658">
    <property type="component" value="Unassembled WGS sequence"/>
</dbReference>
<dbReference type="InterPro" id="IPR024079">
    <property type="entry name" value="MetalloPept_cat_dom_sf"/>
</dbReference>
<evidence type="ECO:0000256" key="1">
    <source>
        <dbReference type="SAM" id="SignalP"/>
    </source>
</evidence>